<evidence type="ECO:0000256" key="8">
    <source>
        <dbReference type="ARBA" id="ARBA00023014"/>
    </source>
</evidence>
<evidence type="ECO:0000256" key="2">
    <source>
        <dbReference type="ARBA" id="ARBA00001966"/>
    </source>
</evidence>
<dbReference type="InterPro" id="IPR051793">
    <property type="entry name" value="NADH:flavin_oxidoreductase"/>
</dbReference>
<protein>
    <submittedName>
        <fullName evidence="11">FMN-linked oxidoreductase</fullName>
    </submittedName>
</protein>
<evidence type="ECO:0000256" key="5">
    <source>
        <dbReference type="ARBA" id="ARBA00022723"/>
    </source>
</evidence>
<evidence type="ECO:0000256" key="1">
    <source>
        <dbReference type="ARBA" id="ARBA00001917"/>
    </source>
</evidence>
<dbReference type="InterPro" id="IPR001155">
    <property type="entry name" value="OxRdtase_FMN_N"/>
</dbReference>
<dbReference type="PANTHER" id="PTHR42917:SF2">
    <property type="entry name" value="2,4-DIENOYL-COA REDUCTASE [(2E)-ENOYL-COA-PRODUCING]"/>
    <property type="match status" value="1"/>
</dbReference>
<dbReference type="GeneID" id="37200614"/>
<keyword evidence="7" id="KW-0408">Iron</keyword>
<keyword evidence="12" id="KW-1185">Reference proteome</keyword>
<feature type="transmembrane region" description="Helical" evidence="9">
    <location>
        <begin position="190"/>
        <end position="209"/>
    </location>
</feature>
<evidence type="ECO:0000313" key="12">
    <source>
        <dbReference type="Proteomes" id="UP000248961"/>
    </source>
</evidence>
<evidence type="ECO:0000313" key="11">
    <source>
        <dbReference type="EMBL" id="RAL12651.1"/>
    </source>
</evidence>
<name>A0A395HXK1_ASPHC</name>
<dbReference type="RefSeq" id="XP_025551805.1">
    <property type="nucleotide sequence ID" value="XM_025696325.1"/>
</dbReference>
<dbReference type="Proteomes" id="UP000248961">
    <property type="component" value="Unassembled WGS sequence"/>
</dbReference>
<dbReference type="OrthoDB" id="276546at2759"/>
<dbReference type="Gene3D" id="3.20.20.70">
    <property type="entry name" value="Aldolase class I"/>
    <property type="match status" value="2"/>
</dbReference>
<dbReference type="PANTHER" id="PTHR42917">
    <property type="entry name" value="2,4-DIENOYL-COA REDUCTASE"/>
    <property type="match status" value="1"/>
</dbReference>
<gene>
    <name evidence="11" type="ORF">BO97DRAFT_414017</name>
</gene>
<dbReference type="AlphaFoldDB" id="A0A395HXK1"/>
<evidence type="ECO:0000256" key="7">
    <source>
        <dbReference type="ARBA" id="ARBA00023004"/>
    </source>
</evidence>
<dbReference type="GO" id="GO:0010181">
    <property type="term" value="F:FMN binding"/>
    <property type="evidence" value="ECO:0007669"/>
    <property type="project" value="InterPro"/>
</dbReference>
<dbReference type="STRING" id="1450537.A0A395HXK1"/>
<keyword evidence="9" id="KW-0812">Transmembrane</keyword>
<dbReference type="SUPFAM" id="SSF51395">
    <property type="entry name" value="FMN-linked oxidoreductases"/>
    <property type="match status" value="1"/>
</dbReference>
<feature type="domain" description="NADH:flavin oxidoreductase/NADH oxidase N-terminal" evidence="10">
    <location>
        <begin position="5"/>
        <end position="76"/>
    </location>
</feature>
<accession>A0A395HXK1</accession>
<dbReference type="GO" id="GO:0016491">
    <property type="term" value="F:oxidoreductase activity"/>
    <property type="evidence" value="ECO:0007669"/>
    <property type="project" value="UniProtKB-KW"/>
</dbReference>
<dbReference type="EMBL" id="KZ824282">
    <property type="protein sequence ID" value="RAL12651.1"/>
    <property type="molecule type" value="Genomic_DNA"/>
</dbReference>
<keyword evidence="9" id="KW-1133">Transmembrane helix</keyword>
<feature type="domain" description="NADH:flavin oxidoreductase/NADH oxidase N-terminal" evidence="10">
    <location>
        <begin position="106"/>
        <end position="163"/>
    </location>
</feature>
<comment type="cofactor">
    <cofactor evidence="2">
        <name>[4Fe-4S] cluster</name>
        <dbReference type="ChEBI" id="CHEBI:49883"/>
    </cofactor>
</comment>
<keyword evidence="9" id="KW-0472">Membrane</keyword>
<dbReference type="GO" id="GO:0051536">
    <property type="term" value="F:iron-sulfur cluster binding"/>
    <property type="evidence" value="ECO:0007669"/>
    <property type="project" value="UniProtKB-KW"/>
</dbReference>
<comment type="cofactor">
    <cofactor evidence="1">
        <name>FMN</name>
        <dbReference type="ChEBI" id="CHEBI:58210"/>
    </cofactor>
</comment>
<keyword evidence="5" id="KW-0479">Metal-binding</keyword>
<dbReference type="Pfam" id="PF00724">
    <property type="entry name" value="Oxidored_FMN"/>
    <property type="match status" value="2"/>
</dbReference>
<reference evidence="11 12" key="1">
    <citation type="submission" date="2018-02" db="EMBL/GenBank/DDBJ databases">
        <title>The genomes of Aspergillus section Nigri reveals drivers in fungal speciation.</title>
        <authorList>
            <consortium name="DOE Joint Genome Institute"/>
            <person name="Vesth T.C."/>
            <person name="Nybo J."/>
            <person name="Theobald S."/>
            <person name="Brandl J."/>
            <person name="Frisvad J.C."/>
            <person name="Nielsen K.F."/>
            <person name="Lyhne E.K."/>
            <person name="Kogle M.E."/>
            <person name="Kuo A."/>
            <person name="Riley R."/>
            <person name="Clum A."/>
            <person name="Nolan M."/>
            <person name="Lipzen A."/>
            <person name="Salamov A."/>
            <person name="Henrissat B."/>
            <person name="Wiebenga A."/>
            <person name="De vries R.P."/>
            <person name="Grigoriev I.V."/>
            <person name="Mortensen U.H."/>
            <person name="Andersen M.R."/>
            <person name="Baker S.E."/>
        </authorList>
    </citation>
    <scope>NUCLEOTIDE SEQUENCE [LARGE SCALE GENOMIC DNA]</scope>
    <source>
        <strain evidence="11 12">CBS 101889</strain>
    </source>
</reference>
<evidence type="ECO:0000256" key="9">
    <source>
        <dbReference type="SAM" id="Phobius"/>
    </source>
</evidence>
<dbReference type="InterPro" id="IPR013785">
    <property type="entry name" value="Aldolase_TIM"/>
</dbReference>
<organism evidence="11 12">
    <name type="scientific">Aspergillus homomorphus (strain CBS 101889)</name>
    <dbReference type="NCBI Taxonomy" id="1450537"/>
    <lineage>
        <taxon>Eukaryota</taxon>
        <taxon>Fungi</taxon>
        <taxon>Dikarya</taxon>
        <taxon>Ascomycota</taxon>
        <taxon>Pezizomycotina</taxon>
        <taxon>Eurotiomycetes</taxon>
        <taxon>Eurotiomycetidae</taxon>
        <taxon>Eurotiales</taxon>
        <taxon>Aspergillaceae</taxon>
        <taxon>Aspergillus</taxon>
        <taxon>Aspergillus subgen. Circumdati</taxon>
    </lineage>
</organism>
<evidence type="ECO:0000259" key="10">
    <source>
        <dbReference type="Pfam" id="PF00724"/>
    </source>
</evidence>
<keyword evidence="3" id="KW-0285">Flavoprotein</keyword>
<dbReference type="GO" id="GO:0046872">
    <property type="term" value="F:metal ion binding"/>
    <property type="evidence" value="ECO:0007669"/>
    <property type="project" value="UniProtKB-KW"/>
</dbReference>
<keyword evidence="4" id="KW-0288">FMN</keyword>
<keyword evidence="8" id="KW-0411">Iron-sulfur</keyword>
<feature type="transmembrane region" description="Helical" evidence="9">
    <location>
        <begin position="221"/>
        <end position="242"/>
    </location>
</feature>
<evidence type="ECO:0000256" key="3">
    <source>
        <dbReference type="ARBA" id="ARBA00022630"/>
    </source>
</evidence>
<evidence type="ECO:0000256" key="6">
    <source>
        <dbReference type="ARBA" id="ARBA00023002"/>
    </source>
</evidence>
<dbReference type="VEuPathDB" id="FungiDB:BO97DRAFT_414017"/>
<proteinExistence type="predicted"/>
<evidence type="ECO:0000256" key="4">
    <source>
        <dbReference type="ARBA" id="ARBA00022643"/>
    </source>
</evidence>
<sequence>MATSIFEPLSLGGAIPMRTRVIMGSMTRNRCINQGMPNDSLARYYADHARDGCGAIIVEGTFIAPRGAEWPNAPVMREISDLGLTVDGSYLRFVSQGHTDNITEIEDPHEIVEQLRRSVILAKEAGFDEVRLLSQGGYLLHNFPFSHSNVRTNQYGGTTIHRMLVSSCSPRLRLSKAGDLQTPGQRFGTFQIIVSVSGLTGLLILGSVLDAQHNTVYSGLQIFASVCALLGTLFIGVSTLLLRKARQARKI</sequence>
<keyword evidence="6" id="KW-0560">Oxidoreductase</keyword>